<name>A0A177AQG1_9BILA</name>
<sequence length="59" mass="6808">MDLHDKTKKLNDEDERFLQTQLNSQGNIGQCSSSSIDDNSIINKKKELKIKILIFPFLN</sequence>
<protein>
    <submittedName>
        <fullName evidence="1">Uncharacterized protein</fullName>
    </submittedName>
</protein>
<dbReference type="EMBL" id="LWCA01002897">
    <property type="protein sequence ID" value="OAF63651.1"/>
    <property type="molecule type" value="Genomic_DNA"/>
</dbReference>
<comment type="caution">
    <text evidence="1">The sequence shown here is derived from an EMBL/GenBank/DDBJ whole genome shotgun (WGS) entry which is preliminary data.</text>
</comment>
<reference evidence="1 2" key="1">
    <citation type="submission" date="2016-04" db="EMBL/GenBank/DDBJ databases">
        <title>The genome of Intoshia linei affirms orthonectids as highly simplified spiralians.</title>
        <authorList>
            <person name="Mikhailov K.V."/>
            <person name="Slusarev G.S."/>
            <person name="Nikitin M.A."/>
            <person name="Logacheva M.D."/>
            <person name="Penin A."/>
            <person name="Aleoshin V."/>
            <person name="Panchin Y.V."/>
        </authorList>
    </citation>
    <scope>NUCLEOTIDE SEQUENCE [LARGE SCALE GENOMIC DNA]</scope>
    <source>
        <strain evidence="1">Intl2013</strain>
        <tissue evidence="1">Whole animal</tissue>
    </source>
</reference>
<dbReference type="AlphaFoldDB" id="A0A177AQG1"/>
<organism evidence="1 2">
    <name type="scientific">Intoshia linei</name>
    <dbReference type="NCBI Taxonomy" id="1819745"/>
    <lineage>
        <taxon>Eukaryota</taxon>
        <taxon>Metazoa</taxon>
        <taxon>Spiralia</taxon>
        <taxon>Lophotrochozoa</taxon>
        <taxon>Mesozoa</taxon>
        <taxon>Orthonectida</taxon>
        <taxon>Rhopaluridae</taxon>
        <taxon>Intoshia</taxon>
    </lineage>
</organism>
<evidence type="ECO:0000313" key="2">
    <source>
        <dbReference type="Proteomes" id="UP000078046"/>
    </source>
</evidence>
<accession>A0A177AQG1</accession>
<dbReference type="Proteomes" id="UP000078046">
    <property type="component" value="Unassembled WGS sequence"/>
</dbReference>
<keyword evidence="2" id="KW-1185">Reference proteome</keyword>
<gene>
    <name evidence="1" type="ORF">A3Q56_08644</name>
</gene>
<evidence type="ECO:0000313" key="1">
    <source>
        <dbReference type="EMBL" id="OAF63651.1"/>
    </source>
</evidence>
<proteinExistence type="predicted"/>